<evidence type="ECO:0000259" key="13">
    <source>
        <dbReference type="SMART" id="SM00756"/>
    </source>
</evidence>
<dbReference type="Proteomes" id="UP001608902">
    <property type="component" value="Unassembled WGS sequence"/>
</dbReference>
<comment type="subcellular location">
    <subcellularLocation>
        <location evidence="1">Endoplasmic reticulum membrane</location>
        <topology evidence="1">Multi-pass membrane protein</topology>
    </subcellularLocation>
</comment>
<evidence type="ECO:0000256" key="2">
    <source>
        <dbReference type="ARBA" id="ARBA00006214"/>
    </source>
</evidence>
<sequence>MSKNDKETRATRYSRYSCFFIVLGFLVSVYSYYVEIMMEKHGSDYTPLCDVNEIVTCSRPLQSSFATGLGIIGTILGKDSIFNQKNALLGAISYVIVLPVHMISGKNVANVVFWISVFMNLLSIYLFITLVYLKAVCLVCFCIYFINAFILFFNTRRRQVYFGLDVKKQR</sequence>
<dbReference type="InterPro" id="IPR012932">
    <property type="entry name" value="VKOR"/>
</dbReference>
<dbReference type="InterPro" id="IPR038354">
    <property type="entry name" value="VKOR_sf"/>
</dbReference>
<gene>
    <name evidence="14" type="ORF">AB6A40_004017</name>
</gene>
<feature type="domain" description="Vitamin K epoxide reductase" evidence="13">
    <location>
        <begin position="10"/>
        <end position="158"/>
    </location>
</feature>
<keyword evidence="4 12" id="KW-0812">Transmembrane</keyword>
<comment type="caution">
    <text evidence="14">The sequence shown here is derived from an EMBL/GenBank/DDBJ whole genome shotgun (WGS) entry which is preliminary data.</text>
</comment>
<keyword evidence="6" id="KW-0256">Endoplasmic reticulum</keyword>
<evidence type="ECO:0000313" key="15">
    <source>
        <dbReference type="Proteomes" id="UP001608902"/>
    </source>
</evidence>
<keyword evidence="15" id="KW-1185">Reference proteome</keyword>
<dbReference type="EMBL" id="JBGFUD010002202">
    <property type="protein sequence ID" value="MFH4977308.1"/>
    <property type="molecule type" value="Genomic_DNA"/>
</dbReference>
<dbReference type="Gene3D" id="1.20.1440.130">
    <property type="entry name" value="VKOR domain"/>
    <property type="match status" value="1"/>
</dbReference>
<keyword evidence="9 12" id="KW-0472">Membrane</keyword>
<evidence type="ECO:0000256" key="11">
    <source>
        <dbReference type="ARBA" id="ARBA00023284"/>
    </source>
</evidence>
<feature type="transmembrane region" description="Helical" evidence="12">
    <location>
        <begin position="87"/>
        <end position="105"/>
    </location>
</feature>
<keyword evidence="11" id="KW-0676">Redox-active center</keyword>
<feature type="transmembrane region" description="Helical" evidence="12">
    <location>
        <begin position="111"/>
        <end position="128"/>
    </location>
</feature>
<proteinExistence type="inferred from homology"/>
<keyword evidence="5" id="KW-0874">Quinone</keyword>
<reference evidence="14 15" key="1">
    <citation type="submission" date="2024-08" db="EMBL/GenBank/DDBJ databases">
        <title>Gnathostoma spinigerum genome.</title>
        <authorList>
            <person name="Gonzalez-Bertolin B."/>
            <person name="Monzon S."/>
            <person name="Zaballos A."/>
            <person name="Jimenez P."/>
            <person name="Dekumyoy P."/>
            <person name="Varona S."/>
            <person name="Cuesta I."/>
            <person name="Sumanam S."/>
            <person name="Adisakwattana P."/>
            <person name="Gasser R.B."/>
            <person name="Hernandez-Gonzalez A."/>
            <person name="Young N.D."/>
            <person name="Perteguer M.J."/>
        </authorList>
    </citation>
    <scope>NUCLEOTIDE SEQUENCE [LARGE SCALE GENOMIC DNA]</scope>
    <source>
        <strain evidence="14">AL3</strain>
        <tissue evidence="14">Liver</tissue>
    </source>
</reference>
<evidence type="ECO:0000256" key="9">
    <source>
        <dbReference type="ARBA" id="ARBA00023136"/>
    </source>
</evidence>
<dbReference type="GO" id="GO:0047057">
    <property type="term" value="F:vitamin-K-epoxide reductase (warfarin-sensitive) activity"/>
    <property type="evidence" value="ECO:0007669"/>
    <property type="project" value="UniProtKB-EC"/>
</dbReference>
<comment type="similarity">
    <text evidence="2">Belongs to the VKOR family.</text>
</comment>
<dbReference type="Pfam" id="PF07884">
    <property type="entry name" value="VKOR"/>
    <property type="match status" value="1"/>
</dbReference>
<accession>A0ABD6EK11</accession>
<evidence type="ECO:0000256" key="7">
    <source>
        <dbReference type="ARBA" id="ARBA00022989"/>
    </source>
</evidence>
<feature type="transmembrane region" description="Helical" evidence="12">
    <location>
        <begin position="13"/>
        <end position="33"/>
    </location>
</feature>
<protein>
    <recommendedName>
        <fullName evidence="3">vitamin-K-epoxide reductase (warfarin-sensitive)</fullName>
        <ecNumber evidence="3">1.17.4.4</ecNumber>
    </recommendedName>
</protein>
<evidence type="ECO:0000256" key="8">
    <source>
        <dbReference type="ARBA" id="ARBA00023002"/>
    </source>
</evidence>
<dbReference type="InterPro" id="IPR042406">
    <property type="entry name" value="VKORC1/VKORC1L1"/>
</dbReference>
<evidence type="ECO:0000256" key="10">
    <source>
        <dbReference type="ARBA" id="ARBA00023157"/>
    </source>
</evidence>
<dbReference type="PANTHER" id="PTHR14519:SF8">
    <property type="entry name" value="VITAMIN K EPOXIDE REDUCTASE COMPLEX SUBUNIT 1"/>
    <property type="match status" value="1"/>
</dbReference>
<dbReference type="PANTHER" id="PTHR14519">
    <property type="entry name" value="VITAMIN K EPOXIDE REDUCTASE COMPLEX, SUBUNIT 1"/>
    <property type="match status" value="1"/>
</dbReference>
<dbReference type="GO" id="GO:0005789">
    <property type="term" value="C:endoplasmic reticulum membrane"/>
    <property type="evidence" value="ECO:0007669"/>
    <property type="project" value="UniProtKB-SubCell"/>
</dbReference>
<keyword evidence="10" id="KW-1015">Disulfide bond</keyword>
<feature type="transmembrane region" description="Helical" evidence="12">
    <location>
        <begin position="135"/>
        <end position="153"/>
    </location>
</feature>
<evidence type="ECO:0000256" key="3">
    <source>
        <dbReference type="ARBA" id="ARBA00012278"/>
    </source>
</evidence>
<keyword evidence="8" id="KW-0560">Oxidoreductase</keyword>
<evidence type="ECO:0000256" key="12">
    <source>
        <dbReference type="SAM" id="Phobius"/>
    </source>
</evidence>
<dbReference type="CDD" id="cd12917">
    <property type="entry name" value="VKOR_euk"/>
    <property type="match status" value="1"/>
</dbReference>
<evidence type="ECO:0000256" key="5">
    <source>
        <dbReference type="ARBA" id="ARBA00022719"/>
    </source>
</evidence>
<name>A0ABD6EK11_9BILA</name>
<evidence type="ECO:0000256" key="4">
    <source>
        <dbReference type="ARBA" id="ARBA00022692"/>
    </source>
</evidence>
<evidence type="ECO:0000256" key="1">
    <source>
        <dbReference type="ARBA" id="ARBA00004477"/>
    </source>
</evidence>
<evidence type="ECO:0000256" key="6">
    <source>
        <dbReference type="ARBA" id="ARBA00022824"/>
    </source>
</evidence>
<keyword evidence="7 12" id="KW-1133">Transmembrane helix</keyword>
<dbReference type="EC" id="1.17.4.4" evidence="3"/>
<dbReference type="GO" id="GO:0048038">
    <property type="term" value="F:quinone binding"/>
    <property type="evidence" value="ECO:0007669"/>
    <property type="project" value="UniProtKB-KW"/>
</dbReference>
<evidence type="ECO:0000313" key="14">
    <source>
        <dbReference type="EMBL" id="MFH4977308.1"/>
    </source>
</evidence>
<dbReference type="SMART" id="SM00756">
    <property type="entry name" value="VKc"/>
    <property type="match status" value="1"/>
</dbReference>
<dbReference type="AlphaFoldDB" id="A0ABD6EK11"/>
<organism evidence="14 15">
    <name type="scientific">Gnathostoma spinigerum</name>
    <dbReference type="NCBI Taxonomy" id="75299"/>
    <lineage>
        <taxon>Eukaryota</taxon>
        <taxon>Metazoa</taxon>
        <taxon>Ecdysozoa</taxon>
        <taxon>Nematoda</taxon>
        <taxon>Chromadorea</taxon>
        <taxon>Rhabditida</taxon>
        <taxon>Spirurina</taxon>
        <taxon>Gnathostomatomorpha</taxon>
        <taxon>Gnathostomatoidea</taxon>
        <taxon>Gnathostomatidae</taxon>
        <taxon>Gnathostoma</taxon>
    </lineage>
</organism>